<dbReference type="Gene3D" id="1.20.1270.210">
    <property type="match status" value="1"/>
</dbReference>
<comment type="caution">
    <text evidence="2">The sequence shown here is derived from an EMBL/GenBank/DDBJ whole genome shotgun (WGS) entry which is preliminary data.</text>
</comment>
<dbReference type="Gene3D" id="3.40.140.120">
    <property type="match status" value="1"/>
</dbReference>
<dbReference type="EMBL" id="PZKE01000002">
    <property type="protein sequence ID" value="PTE15987.1"/>
    <property type="molecule type" value="Genomic_DNA"/>
</dbReference>
<keyword evidence="3" id="KW-1185">Reference proteome</keyword>
<dbReference type="InterPro" id="IPR006944">
    <property type="entry name" value="Phage/GTA_portal"/>
</dbReference>
<proteinExistence type="predicted"/>
<dbReference type="RefSeq" id="WP_107671996.1">
    <property type="nucleotide sequence ID" value="NZ_PZKE01000002.1"/>
</dbReference>
<dbReference type="Pfam" id="PF04860">
    <property type="entry name" value="Phage_portal"/>
    <property type="match status" value="1"/>
</dbReference>
<accession>A0A2T4JDU0</accession>
<gene>
    <name evidence="2" type="ORF">C5F44_02820</name>
</gene>
<name>A0A2T4JDU0_FUSBL</name>
<dbReference type="AlphaFoldDB" id="A0A2T4JDU0"/>
<reference evidence="2 3" key="1">
    <citation type="submission" date="2018-03" db="EMBL/GenBank/DDBJ databases">
        <title>Rhodobacter blasticus.</title>
        <authorList>
            <person name="Meyer T.E."/>
            <person name="Miller S."/>
            <person name="Lodha T."/>
            <person name="Gandham S."/>
            <person name="Chintalapati S."/>
            <person name="Chintalapati V.R."/>
        </authorList>
    </citation>
    <scope>NUCLEOTIDE SEQUENCE [LARGE SCALE GENOMIC DNA]</scope>
    <source>
        <strain evidence="2 3">DSM 2131</strain>
    </source>
</reference>
<organism evidence="2 3">
    <name type="scientific">Fuscovulum blasticum DSM 2131</name>
    <dbReference type="NCBI Taxonomy" id="1188250"/>
    <lineage>
        <taxon>Bacteria</taxon>
        <taxon>Pseudomonadati</taxon>
        <taxon>Pseudomonadota</taxon>
        <taxon>Alphaproteobacteria</taxon>
        <taxon>Rhodobacterales</taxon>
        <taxon>Paracoccaceae</taxon>
        <taxon>Pseudogemmobacter</taxon>
    </lineage>
</organism>
<evidence type="ECO:0000256" key="1">
    <source>
        <dbReference type="SAM" id="MobiDB-lite"/>
    </source>
</evidence>
<sequence length="403" mass="44236">MIRWPFTRKASQPEQKSLTTAGSWVELITGTAPTSSGIYVTAADALKVPAVSNAVQIISEAVATLDIQLKRIEGGTEADDEGHRLLPLLRDEVNGWTSAFEFFRQIVFDALTSDAGGLAWVNRVNERVAEIIRYQPGVLSFDVDQTTGERRYRINARPVPASDVIHLLPPLGVAPLTLAREAIGVAVDLERHAARLFSRGARPVGALKFPKGLSEDAVKKIAAVWRATHEGENATGRTAILADGAEFQPFTFNSTDAQFLENRRFQILEIARAFNIPAPMIGDLERATWSNSEQKGREFLSYTLEPWLRALEGALRRALFSDDERPSYLIRFDRDDLTRADLATRATVINSLIASKTINPNEGRGWLGMPPRDGGDSFENPNITSGAAPSAEPPANEVPREPV</sequence>
<evidence type="ECO:0000313" key="3">
    <source>
        <dbReference type="Proteomes" id="UP000241362"/>
    </source>
</evidence>
<dbReference type="Gene3D" id="3.30.1120.70">
    <property type="match status" value="1"/>
</dbReference>
<dbReference type="NCBIfam" id="TIGR01537">
    <property type="entry name" value="portal_HK97"/>
    <property type="match status" value="1"/>
</dbReference>
<evidence type="ECO:0000313" key="2">
    <source>
        <dbReference type="EMBL" id="PTE15987.1"/>
    </source>
</evidence>
<dbReference type="Proteomes" id="UP000241362">
    <property type="component" value="Unassembled WGS sequence"/>
</dbReference>
<dbReference type="InterPro" id="IPR006427">
    <property type="entry name" value="Portal_HK97"/>
</dbReference>
<feature type="region of interest" description="Disordered" evidence="1">
    <location>
        <begin position="360"/>
        <end position="403"/>
    </location>
</feature>
<protein>
    <submittedName>
        <fullName evidence="2">Phage portal protein</fullName>
    </submittedName>
</protein>